<dbReference type="InterPro" id="IPR029016">
    <property type="entry name" value="GAF-like_dom_sf"/>
</dbReference>
<evidence type="ECO:0000313" key="4">
    <source>
        <dbReference type="EMBL" id="NYD35700.1"/>
    </source>
</evidence>
<organism evidence="4 5">
    <name type="scientific">Actinomycetospora corticicola</name>
    <dbReference type="NCBI Taxonomy" id="663602"/>
    <lineage>
        <taxon>Bacteria</taxon>
        <taxon>Bacillati</taxon>
        <taxon>Actinomycetota</taxon>
        <taxon>Actinomycetes</taxon>
        <taxon>Pseudonocardiales</taxon>
        <taxon>Pseudonocardiaceae</taxon>
        <taxon>Actinomycetospora</taxon>
    </lineage>
</organism>
<evidence type="ECO:0000256" key="1">
    <source>
        <dbReference type="ARBA" id="ARBA00022801"/>
    </source>
</evidence>
<feature type="domain" description="GAF" evidence="2">
    <location>
        <begin position="225"/>
        <end position="372"/>
    </location>
</feature>
<comment type="caution">
    <text evidence="4">The sequence shown here is derived from an EMBL/GenBank/DDBJ whole genome shotgun (WGS) entry which is preliminary data.</text>
</comment>
<evidence type="ECO:0000259" key="2">
    <source>
        <dbReference type="SMART" id="SM00065"/>
    </source>
</evidence>
<keyword evidence="1" id="KW-0378">Hydrolase</keyword>
<dbReference type="InterPro" id="IPR001932">
    <property type="entry name" value="PPM-type_phosphatase-like_dom"/>
</dbReference>
<dbReference type="PANTHER" id="PTHR43156">
    <property type="entry name" value="STAGE II SPORULATION PROTEIN E-RELATED"/>
    <property type="match status" value="1"/>
</dbReference>
<evidence type="ECO:0008006" key="6">
    <source>
        <dbReference type="Google" id="ProtNLM"/>
    </source>
</evidence>
<dbReference type="EMBL" id="JACCBN010000001">
    <property type="protein sequence ID" value="NYD35700.1"/>
    <property type="molecule type" value="Genomic_DNA"/>
</dbReference>
<evidence type="ECO:0000259" key="3">
    <source>
        <dbReference type="SMART" id="SM00331"/>
    </source>
</evidence>
<gene>
    <name evidence="4" type="ORF">BJ983_001802</name>
</gene>
<protein>
    <recommendedName>
        <fullName evidence="6">GAF domain-containing protein</fullName>
    </recommendedName>
</protein>
<accession>A0A7Y9DUI1</accession>
<dbReference type="SMART" id="SM00331">
    <property type="entry name" value="PP2C_SIG"/>
    <property type="match status" value="1"/>
</dbReference>
<dbReference type="InterPro" id="IPR052016">
    <property type="entry name" value="Bact_Sigma-Reg"/>
</dbReference>
<dbReference type="PANTHER" id="PTHR43156:SF2">
    <property type="entry name" value="STAGE II SPORULATION PROTEIN E"/>
    <property type="match status" value="1"/>
</dbReference>
<proteinExistence type="predicted"/>
<dbReference type="InterPro" id="IPR036457">
    <property type="entry name" value="PPM-type-like_dom_sf"/>
</dbReference>
<dbReference type="AlphaFoldDB" id="A0A7Y9DUI1"/>
<dbReference type="Pfam" id="PF01590">
    <property type="entry name" value="GAF"/>
    <property type="match status" value="1"/>
</dbReference>
<name>A0A7Y9DUI1_9PSEU</name>
<dbReference type="GO" id="GO:0016791">
    <property type="term" value="F:phosphatase activity"/>
    <property type="evidence" value="ECO:0007669"/>
    <property type="project" value="TreeGrafter"/>
</dbReference>
<dbReference type="SMART" id="SM00065">
    <property type="entry name" value="GAF"/>
    <property type="match status" value="2"/>
</dbReference>
<feature type="domain" description="GAF" evidence="2">
    <location>
        <begin position="44"/>
        <end position="190"/>
    </location>
</feature>
<feature type="domain" description="PPM-type phosphatase" evidence="3">
    <location>
        <begin position="389"/>
        <end position="609"/>
    </location>
</feature>
<dbReference type="InterPro" id="IPR003018">
    <property type="entry name" value="GAF"/>
</dbReference>
<reference evidence="4 5" key="1">
    <citation type="submission" date="2020-07" db="EMBL/GenBank/DDBJ databases">
        <title>Sequencing the genomes of 1000 actinobacteria strains.</title>
        <authorList>
            <person name="Klenk H.-P."/>
        </authorList>
    </citation>
    <scope>NUCLEOTIDE SEQUENCE [LARGE SCALE GENOMIC DNA]</scope>
    <source>
        <strain evidence="4 5">DSM 45772</strain>
    </source>
</reference>
<dbReference type="RefSeq" id="WP_179793496.1">
    <property type="nucleotide sequence ID" value="NZ_BAABHP010000017.1"/>
</dbReference>
<sequence>MEGRDRQDATMGGVGVAAGSDAGTDVLAAPDRLVSLHDTGLTSTPDAALDEIAERVRRLLGVPVALVSLVDPGGQWFPGQAGLPHPWSVQRHTPLSHSFCQHVVASAEPLVVVDARDDARVDENLAIRDLGVIAYAGIPLLDGAGNVLGSLCAIDHRPRRWTAAELDLLSGLAAGCAAELRVRLALAAAVRDRERRDRVEQDLAAAYQRSQSLLLASQAFIDATGLADIRRRLADLVSATLRPVSVRVAVLDDGGSYRLHDGATTTPSEGVVLPFTPGDRSGGGERELLTVVGDGEESDDGLPGGFRAWLARQGMRVALVMRLLGRDGELGLVVLGWPDAPRLEDADRLYATTIAGYVAQAVARVRFVEHRVNVAHEMQAAMLAPLPDVPGVELVARYRPADAHEDVGGDWYDVSLLPGGPGPVLAASVGDVVGHTLDSAVRMGQVRSMLRQAAWDVGGGPASALAATERAITGDALGHAGTAVLVHLRREAGRWVMTWTNAGHPPPVVVSAAGAVTVLEGLDPLFGYPVALQRPRGDHHAVLHDGDTLFLHTDGLVERPGEDLDEGHRRLGAALARHAGLAPDALVDATIAEVAPAATDDVVVLALRLGVDDD</sequence>
<dbReference type="SUPFAM" id="SSF81606">
    <property type="entry name" value="PP2C-like"/>
    <property type="match status" value="1"/>
</dbReference>
<evidence type="ECO:0000313" key="5">
    <source>
        <dbReference type="Proteomes" id="UP000535890"/>
    </source>
</evidence>
<dbReference type="Proteomes" id="UP000535890">
    <property type="component" value="Unassembled WGS sequence"/>
</dbReference>
<dbReference type="Gene3D" id="3.60.40.10">
    <property type="entry name" value="PPM-type phosphatase domain"/>
    <property type="match status" value="1"/>
</dbReference>
<keyword evidence="5" id="KW-1185">Reference proteome</keyword>
<dbReference type="Gene3D" id="3.30.450.40">
    <property type="match status" value="1"/>
</dbReference>
<dbReference type="Pfam" id="PF07228">
    <property type="entry name" value="SpoIIE"/>
    <property type="match status" value="1"/>
</dbReference>
<dbReference type="SUPFAM" id="SSF55781">
    <property type="entry name" value="GAF domain-like"/>
    <property type="match status" value="2"/>
</dbReference>